<evidence type="ECO:0000313" key="3">
    <source>
        <dbReference type="Proteomes" id="UP000001423"/>
    </source>
</evidence>
<dbReference type="RefSeq" id="WP_011130262.1">
    <property type="nucleotide sequence ID" value="NC_005071.1"/>
</dbReference>
<gene>
    <name evidence="2" type="ordered locus">PMT_0884</name>
</gene>
<organism evidence="2 3">
    <name type="scientific">Prochlorococcus marinus (strain MIT 9313)</name>
    <dbReference type="NCBI Taxonomy" id="74547"/>
    <lineage>
        <taxon>Bacteria</taxon>
        <taxon>Bacillati</taxon>
        <taxon>Cyanobacteriota</taxon>
        <taxon>Cyanophyceae</taxon>
        <taxon>Synechococcales</taxon>
        <taxon>Prochlorococcaceae</taxon>
        <taxon>Prochlorococcus</taxon>
    </lineage>
</organism>
<name>Q7V773_PROMM</name>
<keyword evidence="3" id="KW-1185">Reference proteome</keyword>
<evidence type="ECO:0000313" key="2">
    <source>
        <dbReference type="EMBL" id="CAE21059.1"/>
    </source>
</evidence>
<dbReference type="Proteomes" id="UP000001423">
    <property type="component" value="Chromosome"/>
</dbReference>
<dbReference type="EMBL" id="BX548175">
    <property type="protein sequence ID" value="CAE21059.1"/>
    <property type="molecule type" value="Genomic_DNA"/>
</dbReference>
<sequence>MSSSTSSQESEQEIDLRIARIKNELAEAEARLKNEIAEILARLKKELAEVEAPLKKELAEAEVHRGYIRAAARQKEILKGLLEQKPRA</sequence>
<dbReference type="HOGENOM" id="CLU_2524838_0_0_3"/>
<dbReference type="AlphaFoldDB" id="Q7V773"/>
<proteinExistence type="predicted"/>
<protein>
    <submittedName>
        <fullName evidence="2">Uncharacterized protein</fullName>
    </submittedName>
</protein>
<keyword evidence="1" id="KW-0175">Coiled coil</keyword>
<reference evidence="2 3" key="1">
    <citation type="journal article" date="2003" name="Nature">
        <title>Genome divergence in two Prochlorococcus ecotypes reflects oceanic niche differentiation.</title>
        <authorList>
            <person name="Rocap G."/>
            <person name="Larimer F.W."/>
            <person name="Lamerdin J.E."/>
            <person name="Malfatti S."/>
            <person name="Chain P."/>
            <person name="Ahlgren N.A."/>
            <person name="Arellano A."/>
            <person name="Coleman M."/>
            <person name="Hauser L."/>
            <person name="Hess W.R."/>
            <person name="Johnson Z.I."/>
            <person name="Land M.L."/>
            <person name="Lindell D."/>
            <person name="Post A.F."/>
            <person name="Regala W."/>
            <person name="Shah M."/>
            <person name="Shaw S.L."/>
            <person name="Steglich C."/>
            <person name="Sullivan M.B."/>
            <person name="Ting C.S."/>
            <person name="Tolonen A."/>
            <person name="Webb E.A."/>
            <person name="Zinser E.R."/>
            <person name="Chisholm S.W."/>
        </authorList>
    </citation>
    <scope>NUCLEOTIDE SEQUENCE [LARGE SCALE GENOMIC DNA]</scope>
    <source>
        <strain evidence="3">MIT 9313</strain>
    </source>
</reference>
<dbReference type="KEGG" id="pmt:PMT_0884"/>
<dbReference type="eggNOG" id="ENOG50320KU">
    <property type="taxonomic scope" value="Bacteria"/>
</dbReference>
<accession>Q7V773</accession>
<evidence type="ECO:0000256" key="1">
    <source>
        <dbReference type="SAM" id="Coils"/>
    </source>
</evidence>
<feature type="coiled-coil region" evidence="1">
    <location>
        <begin position="11"/>
        <end position="60"/>
    </location>
</feature>